<evidence type="ECO:0000256" key="6">
    <source>
        <dbReference type="ARBA" id="ARBA00023136"/>
    </source>
</evidence>
<reference evidence="8 9" key="1">
    <citation type="submission" date="2018-09" db="EMBL/GenBank/DDBJ databases">
        <title>Paenibacillus SK2017-BO5.</title>
        <authorList>
            <person name="Piskunova J.V."/>
            <person name="Dubiley S.A."/>
            <person name="Severinov K.V."/>
        </authorList>
    </citation>
    <scope>NUCLEOTIDE SEQUENCE [LARGE SCALE GENOMIC DNA]</scope>
    <source>
        <strain evidence="8 9">BO5</strain>
    </source>
</reference>
<evidence type="ECO:0000256" key="4">
    <source>
        <dbReference type="ARBA" id="ARBA00022692"/>
    </source>
</evidence>
<feature type="transmembrane region" description="Helical" evidence="7">
    <location>
        <begin position="43"/>
        <end position="72"/>
    </location>
</feature>
<protein>
    <submittedName>
        <fullName evidence="8">MATE family efflux transporter</fullName>
    </submittedName>
</protein>
<dbReference type="EMBL" id="QYZD01000040">
    <property type="protein sequence ID" value="RJG19047.1"/>
    <property type="molecule type" value="Genomic_DNA"/>
</dbReference>
<feature type="transmembrane region" description="Helical" evidence="7">
    <location>
        <begin position="92"/>
        <end position="117"/>
    </location>
</feature>
<feature type="transmembrane region" description="Helical" evidence="7">
    <location>
        <begin position="192"/>
        <end position="212"/>
    </location>
</feature>
<dbReference type="Proteomes" id="UP000266177">
    <property type="component" value="Unassembled WGS sequence"/>
</dbReference>
<feature type="transmembrane region" description="Helical" evidence="7">
    <location>
        <begin position="12"/>
        <end position="31"/>
    </location>
</feature>
<keyword evidence="5 7" id="KW-1133">Transmembrane helix</keyword>
<keyword evidence="4 7" id="KW-0812">Transmembrane</keyword>
<accession>A0A3A3GSB0</accession>
<feature type="transmembrane region" description="Helical" evidence="7">
    <location>
        <begin position="256"/>
        <end position="274"/>
    </location>
</feature>
<dbReference type="GO" id="GO:0042910">
    <property type="term" value="F:xenobiotic transmembrane transporter activity"/>
    <property type="evidence" value="ECO:0007669"/>
    <property type="project" value="InterPro"/>
</dbReference>
<evidence type="ECO:0000313" key="9">
    <source>
        <dbReference type="Proteomes" id="UP000266177"/>
    </source>
</evidence>
<evidence type="ECO:0000313" key="8">
    <source>
        <dbReference type="EMBL" id="RJG19047.1"/>
    </source>
</evidence>
<name>A0A3A3GSB0_PANTH</name>
<keyword evidence="2" id="KW-0813">Transport</keyword>
<feature type="transmembrane region" description="Helical" evidence="7">
    <location>
        <begin position="129"/>
        <end position="148"/>
    </location>
</feature>
<dbReference type="GO" id="GO:0015297">
    <property type="term" value="F:antiporter activity"/>
    <property type="evidence" value="ECO:0007669"/>
    <property type="project" value="InterPro"/>
</dbReference>
<keyword evidence="6 7" id="KW-0472">Membrane</keyword>
<dbReference type="PANTHER" id="PTHR42925:SF1">
    <property type="entry name" value="VIRULENCE FACTOR MVIN"/>
    <property type="match status" value="1"/>
</dbReference>
<keyword evidence="3" id="KW-1003">Cell membrane</keyword>
<dbReference type="CDD" id="cd13134">
    <property type="entry name" value="MATE_like_8"/>
    <property type="match status" value="1"/>
</dbReference>
<dbReference type="Pfam" id="PF01554">
    <property type="entry name" value="MatE"/>
    <property type="match status" value="2"/>
</dbReference>
<dbReference type="PIRSF" id="PIRSF006603">
    <property type="entry name" value="DinF"/>
    <property type="match status" value="1"/>
</dbReference>
<sequence>MSLANNRPTGILSLTWPIFMESLFGMLLGMADTMMLSSHSDGAVAAVGVANQILTVAGLMFGFVTVGTSVILNQWLGAGKLREAGDIGRTALTLNLIFGLLFSVILCTCADAFLLLFKLPPELLAEGGAYLTITGSSVFLIALSMTLGTMLRCRGMVKEMMIISFGVNVLHIAGNYFALMEPFGLPSFEVEGVAVSTWISRAAAMIAYWAVCSRRLGQPIRLMHPLRMRRADLRLIFKLGIPSAGEHVSYNLSQVVITYLVAILGAAALTTKIYTQNITSFVFVFSMAIGQGTQIIVGHFIGAARKKEAYHSGIRHLKLGAGVTLVVSLLLFAVSGPLIGLFTSDPQIIQLGRQLMLLSVLLEPARACNMVLISSLNAAGDVRFPVLIGLVSMWGISVPLACLFGIVFGLGLAGIWLAFAIDEWVRALVMLRRWSKRGWERLSIIPGDAVEGQAMG</sequence>
<dbReference type="RefSeq" id="WP_119796263.1">
    <property type="nucleotide sequence ID" value="NZ_QYZD01000040.1"/>
</dbReference>
<dbReference type="InterPro" id="IPR048279">
    <property type="entry name" value="MdtK-like"/>
</dbReference>
<dbReference type="GO" id="GO:0005886">
    <property type="term" value="C:plasma membrane"/>
    <property type="evidence" value="ECO:0007669"/>
    <property type="project" value="UniProtKB-SubCell"/>
</dbReference>
<dbReference type="OrthoDB" id="9806302at2"/>
<comment type="subcellular location">
    <subcellularLocation>
        <location evidence="1">Cell membrane</location>
        <topology evidence="1">Multi-pass membrane protein</topology>
    </subcellularLocation>
</comment>
<dbReference type="AlphaFoldDB" id="A0A3A3GSB0"/>
<dbReference type="InterPro" id="IPR047135">
    <property type="entry name" value="YsiQ"/>
</dbReference>
<organism evidence="8 9">
    <name type="scientific">Paenibacillus thiaminolyticus</name>
    <name type="common">Bacillus thiaminolyticus</name>
    <dbReference type="NCBI Taxonomy" id="49283"/>
    <lineage>
        <taxon>Bacteria</taxon>
        <taxon>Bacillati</taxon>
        <taxon>Bacillota</taxon>
        <taxon>Bacilli</taxon>
        <taxon>Bacillales</taxon>
        <taxon>Paenibacillaceae</taxon>
        <taxon>Paenibacillus</taxon>
    </lineage>
</organism>
<feature type="transmembrane region" description="Helical" evidence="7">
    <location>
        <begin position="321"/>
        <end position="343"/>
    </location>
</feature>
<feature type="transmembrane region" description="Helical" evidence="7">
    <location>
        <begin position="160"/>
        <end position="180"/>
    </location>
</feature>
<evidence type="ECO:0000256" key="1">
    <source>
        <dbReference type="ARBA" id="ARBA00004651"/>
    </source>
</evidence>
<gene>
    <name evidence="8" type="ORF">DQX05_26250</name>
</gene>
<evidence type="ECO:0000256" key="5">
    <source>
        <dbReference type="ARBA" id="ARBA00022989"/>
    </source>
</evidence>
<dbReference type="InterPro" id="IPR002528">
    <property type="entry name" value="MATE_fam"/>
</dbReference>
<evidence type="ECO:0000256" key="3">
    <source>
        <dbReference type="ARBA" id="ARBA00022475"/>
    </source>
</evidence>
<dbReference type="PANTHER" id="PTHR42925">
    <property type="entry name" value="MULTIDRUG AND TOXIN EFFLUX PROTEIN MATE FAMILY"/>
    <property type="match status" value="1"/>
</dbReference>
<evidence type="ECO:0000256" key="7">
    <source>
        <dbReference type="SAM" id="Phobius"/>
    </source>
</evidence>
<evidence type="ECO:0000256" key="2">
    <source>
        <dbReference type="ARBA" id="ARBA00022448"/>
    </source>
</evidence>
<comment type="caution">
    <text evidence="8">The sequence shown here is derived from an EMBL/GenBank/DDBJ whole genome shotgun (WGS) entry which is preliminary data.</text>
</comment>
<feature type="transmembrane region" description="Helical" evidence="7">
    <location>
        <begin position="396"/>
        <end position="421"/>
    </location>
</feature>
<proteinExistence type="predicted"/>
<dbReference type="NCBIfam" id="TIGR00797">
    <property type="entry name" value="matE"/>
    <property type="match status" value="1"/>
</dbReference>
<feature type="transmembrane region" description="Helical" evidence="7">
    <location>
        <begin position="281"/>
        <end position="301"/>
    </location>
</feature>